<reference evidence="13" key="1">
    <citation type="journal article" date="2019" name="Int. J. Syst. Evol. Microbiol.">
        <title>The Global Catalogue of Microorganisms (GCM) 10K type strain sequencing project: providing services to taxonomists for standard genome sequencing and annotation.</title>
        <authorList>
            <consortium name="The Broad Institute Genomics Platform"/>
            <consortium name="The Broad Institute Genome Sequencing Center for Infectious Disease"/>
            <person name="Wu L."/>
            <person name="Ma J."/>
        </authorList>
    </citation>
    <scope>NUCLEOTIDE SEQUENCE [LARGE SCALE GENOMIC DNA]</scope>
    <source>
        <strain evidence="13">CCM 8391</strain>
    </source>
</reference>
<proteinExistence type="inferred from homology"/>
<dbReference type="Pfam" id="PF02978">
    <property type="entry name" value="SRP_SPB"/>
    <property type="match status" value="1"/>
</dbReference>
<comment type="catalytic activity">
    <reaction evidence="8 9">
        <text>GTP + H2O = GDP + phosphate + H(+)</text>
        <dbReference type="Rhea" id="RHEA:19669"/>
        <dbReference type="ChEBI" id="CHEBI:15377"/>
        <dbReference type="ChEBI" id="CHEBI:15378"/>
        <dbReference type="ChEBI" id="CHEBI:37565"/>
        <dbReference type="ChEBI" id="CHEBI:43474"/>
        <dbReference type="ChEBI" id="CHEBI:58189"/>
        <dbReference type="EC" id="3.6.5.4"/>
    </reaction>
</comment>
<keyword evidence="3 9" id="KW-0378">Hydrolase</keyword>
<comment type="similarity">
    <text evidence="1 9">Belongs to the GTP-binding SRP family. SRP54 subfamily.</text>
</comment>
<dbReference type="Proteomes" id="UP001596302">
    <property type="component" value="Unassembled WGS sequence"/>
</dbReference>
<dbReference type="PANTHER" id="PTHR11564:SF5">
    <property type="entry name" value="SIGNAL RECOGNITION PARTICLE SUBUNIT SRP54"/>
    <property type="match status" value="1"/>
</dbReference>
<name>A0ABW1J3S0_9PSEU</name>
<dbReference type="InterPro" id="IPR013822">
    <property type="entry name" value="Signal_recog_particl_SRP54_hlx"/>
</dbReference>
<dbReference type="SMART" id="SM00963">
    <property type="entry name" value="SRP54_N"/>
    <property type="match status" value="1"/>
</dbReference>
<keyword evidence="4 9" id="KW-0694">RNA-binding</keyword>
<evidence type="ECO:0000256" key="3">
    <source>
        <dbReference type="ARBA" id="ARBA00022801"/>
    </source>
</evidence>
<dbReference type="SMART" id="SM00962">
    <property type="entry name" value="SRP54"/>
    <property type="match status" value="1"/>
</dbReference>
<comment type="function">
    <text evidence="9">Involved in targeting and insertion of nascent membrane proteins into the cytoplasmic membrane. Binds to the hydrophobic signal sequence of the ribosome-nascent chain (RNC) as it emerges from the ribosomes. The SRP-RNC complex is then targeted to the cytoplasmic membrane where it interacts with the SRP receptor FtsY.</text>
</comment>
<comment type="subunit">
    <text evidence="9">Part of the signal recognition particle protein translocation system, which is composed of SRP and FtsY.</text>
</comment>
<feature type="region of interest" description="Disordered" evidence="10">
    <location>
        <begin position="160"/>
        <end position="180"/>
    </location>
</feature>
<evidence type="ECO:0000256" key="7">
    <source>
        <dbReference type="ARBA" id="ARBA00023274"/>
    </source>
</evidence>
<protein>
    <recommendedName>
        <fullName evidence="9">Signal recognition particle protein</fullName>
        <ecNumber evidence="9">3.6.5.4</ecNumber>
    </recommendedName>
    <alternativeName>
        <fullName evidence="9">Fifty-four homolog</fullName>
    </alternativeName>
</protein>
<keyword evidence="7 9" id="KW-0687">Ribonucleoprotein</keyword>
<dbReference type="InterPro" id="IPR036891">
    <property type="entry name" value="Signal_recog_part_SRP54_M_sf"/>
</dbReference>
<evidence type="ECO:0000256" key="5">
    <source>
        <dbReference type="ARBA" id="ARBA00023134"/>
    </source>
</evidence>
<feature type="binding site" evidence="9">
    <location>
        <begin position="260"/>
        <end position="263"/>
    </location>
    <ligand>
        <name>GTP</name>
        <dbReference type="ChEBI" id="CHEBI:37565"/>
    </ligand>
</feature>
<comment type="subcellular location">
    <subcellularLocation>
        <location evidence="9">Cytoplasm</location>
    </subcellularLocation>
    <text evidence="9">The SRP-RNC complex is targeted to the cytoplasmic membrane.</text>
</comment>
<keyword evidence="5 9" id="KW-0342">GTP-binding</keyword>
<dbReference type="Pfam" id="PF00448">
    <property type="entry name" value="SRP54"/>
    <property type="match status" value="1"/>
</dbReference>
<evidence type="ECO:0000256" key="1">
    <source>
        <dbReference type="ARBA" id="ARBA00005450"/>
    </source>
</evidence>
<dbReference type="SUPFAM" id="SSF47446">
    <property type="entry name" value="Signal peptide-binding domain"/>
    <property type="match status" value="1"/>
</dbReference>
<dbReference type="CDD" id="cd18539">
    <property type="entry name" value="SRP_G"/>
    <property type="match status" value="1"/>
</dbReference>
<dbReference type="RefSeq" id="WP_379585285.1">
    <property type="nucleotide sequence ID" value="NZ_JBHSQW010000028.1"/>
</dbReference>
<accession>A0ABW1J3S0</accession>
<evidence type="ECO:0000313" key="13">
    <source>
        <dbReference type="Proteomes" id="UP001596302"/>
    </source>
</evidence>
<dbReference type="InterPro" id="IPR004125">
    <property type="entry name" value="Signal_recog_particle_SRP54_M"/>
</dbReference>
<dbReference type="InterPro" id="IPR022941">
    <property type="entry name" value="SRP54"/>
</dbReference>
<evidence type="ECO:0000256" key="2">
    <source>
        <dbReference type="ARBA" id="ARBA00022741"/>
    </source>
</evidence>
<dbReference type="InterPro" id="IPR000897">
    <property type="entry name" value="SRP54_GTPase_dom"/>
</dbReference>
<evidence type="ECO:0000256" key="6">
    <source>
        <dbReference type="ARBA" id="ARBA00023135"/>
    </source>
</evidence>
<sequence length="523" mass="55506">MFDTLSERLNGALRDLRGKGRLSDADIDATAREIRIALLEADVALSVVRSFIARVKERAKGAEVSQALNPAQQVVKIVNEELIAILGGETRRLALAKEPPSVIMLAGLQGSGKTTLAGKLAYWLHSQGHTPLLVAADLQRPNAVNQLQIVGERAGVPTFAPHPGASATGAADPSLGPGDPVEVSRQGVQYARDKMYDVVIVDTAGRLGVDEELMRQAADIRDAVRPDETLFVVDAMIGQDAVATAEAFRDGVGFTGVVLTKLDGDARGGAALSVREVTGKPILFASNGEKLADFDIFHPDRMASRILGMGDLLTLIEQAEQVFDAEQSAKTAAKIGTGELTLEDFLEQMLAIRKMGPIGNILGMLPGANTGQMKDALAQVDDKQLDRLQAIIRGMTPAERADPKIINGSRRLRIANGSGVAVSDVNDLVNRFFEARKMMKQMAGQFGFGSRSATKRAAKSRRGKKGKGKGRGPAAARAGLPAGMPDLSQLPAGLQELPPGLAGLDQLPPGFDPSKLNFGKKPR</sequence>
<keyword evidence="13" id="KW-1185">Reference proteome</keyword>
<dbReference type="SUPFAM" id="SSF52540">
    <property type="entry name" value="P-loop containing nucleoside triphosphate hydrolases"/>
    <property type="match status" value="1"/>
</dbReference>
<gene>
    <name evidence="9 12" type="primary">ffh</name>
    <name evidence="12" type="ORF">ACFQE5_13675</name>
</gene>
<dbReference type="Gene3D" id="3.40.50.300">
    <property type="entry name" value="P-loop containing nucleotide triphosphate hydrolases"/>
    <property type="match status" value="1"/>
</dbReference>
<dbReference type="InterPro" id="IPR042101">
    <property type="entry name" value="SRP54_N_sf"/>
</dbReference>
<evidence type="ECO:0000256" key="9">
    <source>
        <dbReference type="HAMAP-Rule" id="MF_00306"/>
    </source>
</evidence>
<dbReference type="InterPro" id="IPR027417">
    <property type="entry name" value="P-loop_NTPase"/>
</dbReference>
<dbReference type="EMBL" id="JBHSQW010000028">
    <property type="protein sequence ID" value="MFC5995262.1"/>
    <property type="molecule type" value="Genomic_DNA"/>
</dbReference>
<feature type="binding site" evidence="9">
    <location>
        <begin position="202"/>
        <end position="206"/>
    </location>
    <ligand>
        <name>GTP</name>
        <dbReference type="ChEBI" id="CHEBI:37565"/>
    </ligand>
</feature>
<evidence type="ECO:0000313" key="12">
    <source>
        <dbReference type="EMBL" id="MFC5995262.1"/>
    </source>
</evidence>
<feature type="compositionally biased region" description="Basic residues" evidence="10">
    <location>
        <begin position="453"/>
        <end position="470"/>
    </location>
</feature>
<dbReference type="NCBIfam" id="TIGR00959">
    <property type="entry name" value="ffh"/>
    <property type="match status" value="1"/>
</dbReference>
<dbReference type="Gene3D" id="1.20.120.140">
    <property type="entry name" value="Signal recognition particle SRP54, nucleotide-binding domain"/>
    <property type="match status" value="1"/>
</dbReference>
<keyword evidence="2 9" id="KW-0547">Nucleotide-binding</keyword>
<dbReference type="InterPro" id="IPR003593">
    <property type="entry name" value="AAA+_ATPase"/>
</dbReference>
<dbReference type="PROSITE" id="PS00300">
    <property type="entry name" value="SRP54"/>
    <property type="match status" value="1"/>
</dbReference>
<dbReference type="PANTHER" id="PTHR11564">
    <property type="entry name" value="SIGNAL RECOGNITION PARTICLE 54K PROTEIN SRP54"/>
    <property type="match status" value="1"/>
</dbReference>
<feature type="binding site" evidence="9">
    <location>
        <begin position="107"/>
        <end position="114"/>
    </location>
    <ligand>
        <name>GTP</name>
        <dbReference type="ChEBI" id="CHEBI:37565"/>
    </ligand>
</feature>
<keyword evidence="6 9" id="KW-0733">Signal recognition particle</keyword>
<feature type="domain" description="SRP54-type proteins GTP-binding" evidence="11">
    <location>
        <begin position="281"/>
        <end position="294"/>
    </location>
</feature>
<evidence type="ECO:0000256" key="8">
    <source>
        <dbReference type="ARBA" id="ARBA00048027"/>
    </source>
</evidence>
<feature type="region of interest" description="Disordered" evidence="10">
    <location>
        <begin position="447"/>
        <end position="523"/>
    </location>
</feature>
<dbReference type="Gene3D" id="1.10.260.30">
    <property type="entry name" value="Signal recognition particle, SRP54 subunit, M-domain"/>
    <property type="match status" value="1"/>
</dbReference>
<evidence type="ECO:0000256" key="10">
    <source>
        <dbReference type="SAM" id="MobiDB-lite"/>
    </source>
</evidence>
<dbReference type="InterPro" id="IPR004780">
    <property type="entry name" value="SRP"/>
</dbReference>
<evidence type="ECO:0000256" key="4">
    <source>
        <dbReference type="ARBA" id="ARBA00022884"/>
    </source>
</evidence>
<comment type="caution">
    <text evidence="12">The sequence shown here is derived from an EMBL/GenBank/DDBJ whole genome shotgun (WGS) entry which is preliminary data.</text>
</comment>
<feature type="compositionally biased region" description="Low complexity" evidence="10">
    <location>
        <begin position="472"/>
        <end position="483"/>
    </location>
</feature>
<dbReference type="Pfam" id="PF02881">
    <property type="entry name" value="SRP54_N"/>
    <property type="match status" value="1"/>
</dbReference>
<dbReference type="SMART" id="SM00382">
    <property type="entry name" value="AAA"/>
    <property type="match status" value="1"/>
</dbReference>
<dbReference type="EC" id="3.6.5.4" evidence="9"/>
<comment type="domain">
    <text evidence="9">Composed of three domains: the N-terminal N domain, which is responsible for interactions with the ribosome, the central G domain, which binds GTP, and the C-terminal M domain, which binds the RNA and the signal sequence of the RNC.</text>
</comment>
<organism evidence="12 13">
    <name type="scientific">Pseudonocardia hispaniensis</name>
    <dbReference type="NCBI Taxonomy" id="904933"/>
    <lineage>
        <taxon>Bacteria</taxon>
        <taxon>Bacillati</taxon>
        <taxon>Actinomycetota</taxon>
        <taxon>Actinomycetes</taxon>
        <taxon>Pseudonocardiales</taxon>
        <taxon>Pseudonocardiaceae</taxon>
        <taxon>Pseudonocardia</taxon>
    </lineage>
</organism>
<dbReference type="HAMAP" id="MF_00306">
    <property type="entry name" value="SRP54"/>
    <property type="match status" value="1"/>
</dbReference>
<keyword evidence="9" id="KW-0963">Cytoplasm</keyword>
<evidence type="ECO:0000259" key="11">
    <source>
        <dbReference type="PROSITE" id="PS00300"/>
    </source>
</evidence>